<proteinExistence type="inferred from homology"/>
<evidence type="ECO:0000313" key="5">
    <source>
        <dbReference type="EMBL" id="KAF3555831.1"/>
    </source>
</evidence>
<evidence type="ECO:0000256" key="2">
    <source>
        <dbReference type="SAM" id="Coils"/>
    </source>
</evidence>
<evidence type="ECO:0000256" key="3">
    <source>
        <dbReference type="SAM" id="MobiDB-lite"/>
    </source>
</evidence>
<dbReference type="AlphaFoldDB" id="A0A8S9R3N6"/>
<feature type="region of interest" description="Disordered" evidence="3">
    <location>
        <begin position="30"/>
        <end position="57"/>
    </location>
</feature>
<dbReference type="PANTHER" id="PTHR31301">
    <property type="entry name" value="LOB DOMAIN-CONTAINING PROTEIN 4-RELATED"/>
    <property type="match status" value="1"/>
</dbReference>
<dbReference type="PANTHER" id="PTHR31301:SF87">
    <property type="entry name" value="LOB DOMAIN-CONTAINING PROTEIN 15"/>
    <property type="match status" value="1"/>
</dbReference>
<protein>
    <recommendedName>
        <fullName evidence="4">LOB domain-containing protein</fullName>
    </recommendedName>
</protein>
<accession>A0A8S9R3N6</accession>
<reference evidence="5" key="1">
    <citation type="submission" date="2019-12" db="EMBL/GenBank/DDBJ databases">
        <title>Genome sequencing and annotation of Brassica cretica.</title>
        <authorList>
            <person name="Studholme D.J."/>
            <person name="Sarris P."/>
        </authorList>
    </citation>
    <scope>NUCLEOTIDE SEQUENCE</scope>
    <source>
        <strain evidence="5">PFS-109/04</strain>
        <tissue evidence="5">Leaf</tissue>
    </source>
</reference>
<dbReference type="PROSITE" id="PS50891">
    <property type="entry name" value="LOB"/>
    <property type="match status" value="1"/>
</dbReference>
<dbReference type="EMBL" id="QGKX02000996">
    <property type="protein sequence ID" value="KAF3555831.1"/>
    <property type="molecule type" value="Genomic_DNA"/>
</dbReference>
<evidence type="ECO:0000259" key="4">
    <source>
        <dbReference type="PROSITE" id="PS50891"/>
    </source>
</evidence>
<comment type="caution">
    <text evidence="5">The sequence shown here is derived from an EMBL/GenBank/DDBJ whole genome shotgun (WGS) entry which is preliminary data.</text>
</comment>
<dbReference type="Pfam" id="PF03195">
    <property type="entry name" value="LOB"/>
    <property type="match status" value="1"/>
</dbReference>
<feature type="compositionally biased region" description="Basic and acidic residues" evidence="3">
    <location>
        <begin position="30"/>
        <end position="47"/>
    </location>
</feature>
<dbReference type="InterPro" id="IPR004883">
    <property type="entry name" value="LOB"/>
</dbReference>
<evidence type="ECO:0000313" key="6">
    <source>
        <dbReference type="Proteomes" id="UP000712600"/>
    </source>
</evidence>
<feature type="coiled-coil region" evidence="2">
    <location>
        <begin position="147"/>
        <end position="174"/>
    </location>
</feature>
<dbReference type="Proteomes" id="UP000712600">
    <property type="component" value="Unassembled WGS sequence"/>
</dbReference>
<gene>
    <name evidence="5" type="ORF">F2Q69_00017750</name>
</gene>
<name>A0A8S9R3N6_BRACR</name>
<comment type="similarity">
    <text evidence="1">Belongs to the LOB domain-containing protein family.</text>
</comment>
<evidence type="ECO:0000256" key="1">
    <source>
        <dbReference type="ARBA" id="ARBA00005474"/>
    </source>
</evidence>
<organism evidence="5 6">
    <name type="scientific">Brassica cretica</name>
    <name type="common">Mustard</name>
    <dbReference type="NCBI Taxonomy" id="69181"/>
    <lineage>
        <taxon>Eukaryota</taxon>
        <taxon>Viridiplantae</taxon>
        <taxon>Streptophyta</taxon>
        <taxon>Embryophyta</taxon>
        <taxon>Tracheophyta</taxon>
        <taxon>Spermatophyta</taxon>
        <taxon>Magnoliopsida</taxon>
        <taxon>eudicotyledons</taxon>
        <taxon>Gunneridae</taxon>
        <taxon>Pentapetalae</taxon>
        <taxon>rosids</taxon>
        <taxon>malvids</taxon>
        <taxon>Brassicales</taxon>
        <taxon>Brassicaceae</taxon>
        <taxon>Brassiceae</taxon>
        <taxon>Brassica</taxon>
    </lineage>
</organism>
<feature type="domain" description="LOB" evidence="4">
    <location>
        <begin position="57"/>
        <end position="168"/>
    </location>
</feature>
<keyword evidence="2" id="KW-0175">Coiled coil</keyword>
<sequence>MKEEEDIPRLGLNRRRSVDVMNRLTRRRSVKEAADRLNRRRSVDEATTRTSGEPIATAFAVEKRESKRRPENRRGRPAEEEDLVEWARPYLTSKCKVVRIVDPRLHTQYLPEEAEVPESQRFDAANSLVYEANVRLRDPVYGCMGAISALQHQIQALQAELTAVRSDILKYKQREAVVTLIVPSNSQVAGFHNSGGVSVIAPQPQTPSLHPNLRQPILRLLHLLVFSLNQPQDH</sequence>